<dbReference type="EMBL" id="BPLR01006044">
    <property type="protein sequence ID" value="GIY07052.1"/>
    <property type="molecule type" value="Genomic_DNA"/>
</dbReference>
<organism evidence="1 2">
    <name type="scientific">Caerostris extrusa</name>
    <name type="common">Bark spider</name>
    <name type="synonym">Caerostris bankana</name>
    <dbReference type="NCBI Taxonomy" id="172846"/>
    <lineage>
        <taxon>Eukaryota</taxon>
        <taxon>Metazoa</taxon>
        <taxon>Ecdysozoa</taxon>
        <taxon>Arthropoda</taxon>
        <taxon>Chelicerata</taxon>
        <taxon>Arachnida</taxon>
        <taxon>Araneae</taxon>
        <taxon>Araneomorphae</taxon>
        <taxon>Entelegynae</taxon>
        <taxon>Araneoidea</taxon>
        <taxon>Araneidae</taxon>
        <taxon>Caerostris</taxon>
    </lineage>
</organism>
<gene>
    <name evidence="1" type="ORF">CEXT_18051</name>
</gene>
<reference evidence="1 2" key="1">
    <citation type="submission" date="2021-06" db="EMBL/GenBank/DDBJ databases">
        <title>Caerostris extrusa draft genome.</title>
        <authorList>
            <person name="Kono N."/>
            <person name="Arakawa K."/>
        </authorList>
    </citation>
    <scope>NUCLEOTIDE SEQUENCE [LARGE SCALE GENOMIC DNA]</scope>
</reference>
<sequence length="94" mass="10252">MAEEPEKLFRLMAPKTSAPGSGITGSNGIFNVTSIPWGRHAGVVHLYNGISDFGCGVLLLINKSMCLKPGPEESAKHFRQMTHEYHWNTPGSVI</sequence>
<dbReference type="AlphaFoldDB" id="A0AAV4QFN3"/>
<comment type="caution">
    <text evidence="1">The sequence shown here is derived from an EMBL/GenBank/DDBJ whole genome shotgun (WGS) entry which is preliminary data.</text>
</comment>
<proteinExistence type="predicted"/>
<name>A0AAV4QFN3_CAEEX</name>
<keyword evidence="2" id="KW-1185">Reference proteome</keyword>
<protein>
    <submittedName>
        <fullName evidence="1">Uncharacterized protein</fullName>
    </submittedName>
</protein>
<accession>A0AAV4QFN3</accession>
<evidence type="ECO:0000313" key="2">
    <source>
        <dbReference type="Proteomes" id="UP001054945"/>
    </source>
</evidence>
<evidence type="ECO:0000313" key="1">
    <source>
        <dbReference type="EMBL" id="GIY07052.1"/>
    </source>
</evidence>
<dbReference type="Proteomes" id="UP001054945">
    <property type="component" value="Unassembled WGS sequence"/>
</dbReference>